<dbReference type="SUPFAM" id="SSF54001">
    <property type="entry name" value="Cysteine proteinases"/>
    <property type="match status" value="1"/>
</dbReference>
<dbReference type="EMBL" id="CP023344">
    <property type="protein sequence ID" value="ATC62606.1"/>
    <property type="molecule type" value="Genomic_DNA"/>
</dbReference>
<feature type="transmembrane region" description="Helical" evidence="1">
    <location>
        <begin position="115"/>
        <end position="131"/>
    </location>
</feature>
<feature type="transmembrane region" description="Helical" evidence="1">
    <location>
        <begin position="41"/>
        <end position="59"/>
    </location>
</feature>
<dbReference type="OrthoDB" id="9804872at2"/>
<dbReference type="Pfam" id="PF01841">
    <property type="entry name" value="Transglut_core"/>
    <property type="match status" value="1"/>
</dbReference>
<dbReference type="SMART" id="SM00460">
    <property type="entry name" value="TGc"/>
    <property type="match status" value="1"/>
</dbReference>
<feature type="transmembrane region" description="Helical" evidence="1">
    <location>
        <begin position="137"/>
        <end position="157"/>
    </location>
</feature>
<feature type="transmembrane region" description="Helical" evidence="1">
    <location>
        <begin position="90"/>
        <end position="106"/>
    </location>
</feature>
<proteinExistence type="predicted"/>
<evidence type="ECO:0000259" key="2">
    <source>
        <dbReference type="SMART" id="SM00460"/>
    </source>
</evidence>
<feature type="transmembrane region" description="Helical" evidence="1">
    <location>
        <begin position="195"/>
        <end position="217"/>
    </location>
</feature>
<dbReference type="KEGG" id="vbh:CMV30_00700"/>
<feature type="transmembrane region" description="Helical" evidence="1">
    <location>
        <begin position="66"/>
        <end position="84"/>
    </location>
</feature>
<name>A0A290Q8Q0_9BACT</name>
<dbReference type="Pfam" id="PF11992">
    <property type="entry name" value="TgpA_N"/>
    <property type="match status" value="1"/>
</dbReference>
<reference evidence="3 4" key="1">
    <citation type="submission" date="2017-09" db="EMBL/GenBank/DDBJ databases">
        <title>Complete genome sequence of Verrucomicrobial strain HZ-65, isolated from freshwater.</title>
        <authorList>
            <person name="Choi A."/>
        </authorList>
    </citation>
    <scope>NUCLEOTIDE SEQUENCE [LARGE SCALE GENOMIC DNA]</scope>
    <source>
        <strain evidence="3 4">HZ-65</strain>
    </source>
</reference>
<evidence type="ECO:0000313" key="4">
    <source>
        <dbReference type="Proteomes" id="UP000217265"/>
    </source>
</evidence>
<dbReference type="RefSeq" id="WP_096054241.1">
    <property type="nucleotide sequence ID" value="NZ_CP023344.1"/>
</dbReference>
<dbReference type="Gene3D" id="3.10.620.30">
    <property type="match status" value="1"/>
</dbReference>
<keyword evidence="1" id="KW-0472">Membrane</keyword>
<dbReference type="InterPro" id="IPR021878">
    <property type="entry name" value="TgpA_N"/>
</dbReference>
<feature type="domain" description="Transglutaminase-like" evidence="2">
    <location>
        <begin position="472"/>
        <end position="541"/>
    </location>
</feature>
<dbReference type="AlphaFoldDB" id="A0A290Q8Q0"/>
<dbReference type="PANTHER" id="PTHR42736">
    <property type="entry name" value="PROTEIN-GLUTAMINE GAMMA-GLUTAMYLTRANSFERASE"/>
    <property type="match status" value="1"/>
</dbReference>
<keyword evidence="1" id="KW-1133">Transmembrane helix</keyword>
<sequence>MEKKRPQLNHDELLQLRWMLGGIAALTGAWAVAFLDVGAEWMLGVCTAAVLLVLWKPALPGRVPGWVHRLAFPAIVAFAVYDFYAQGEVLTVMTRLALLLLTYRAISYRRRRDELQLVVLGLFLVVVAGVLTVSMGFAAQIMAFTVLGLAMLMAMTLSEAAGVKAAEAGRVPGWAERVEWRRVFKKVRAVADWRILVFGGVLFVGVAVVSGLLFLAIPRFELRNSLFLEGMMKRKSNSGFTDTLRFGDVGEISKDESVAMRVEVGDRASLPEQLYWRMVVMDEYREQSFRLSAGLKAAAFDPVVTVPAISGGEPPSRRSVAWTFYVEAGVGRYLPLTGGFERMSFTEPQSLRASRRLRVIELTREPMAMKAYRVRGMTGREALRDPEFAGWLRLSDEERRAKMPNRPTMMELSLSEADETLLAQVVAEITGGVELSAGEFSQKAQAWLGGRHAYSLSPEIPAGAGDPLVRWLVSKEPGHCELFAGAFTLLARAAGHPARVVAGFVGGAWNEDYLIVRNSNAHAWCEIFDGAESWVRVDPTTAAGRGDGGVDALEALMGAAGLRDEDGGWAATVDRLRLFWYRRIVNFDQGDQRVLREALKESAQDVGRNLKAFADQALAWIKGWLMQPWSGGRIGWIAGAGAGLGVLWLAWRRKVRAWWLSWRSARGGGIDPVRREAGRWLRRLDGGGGAPEELRAVRAELEKVRYGPRGSWPDTGALWRKARKLGRRRARG</sequence>
<dbReference type="PANTHER" id="PTHR42736:SF1">
    <property type="entry name" value="PROTEIN-GLUTAMINE GAMMA-GLUTAMYLTRANSFERASE"/>
    <property type="match status" value="1"/>
</dbReference>
<organism evidence="3 4">
    <name type="scientific">Nibricoccus aquaticus</name>
    <dbReference type="NCBI Taxonomy" id="2576891"/>
    <lineage>
        <taxon>Bacteria</taxon>
        <taxon>Pseudomonadati</taxon>
        <taxon>Verrucomicrobiota</taxon>
        <taxon>Opitutia</taxon>
        <taxon>Opitutales</taxon>
        <taxon>Opitutaceae</taxon>
        <taxon>Nibricoccus</taxon>
    </lineage>
</organism>
<evidence type="ECO:0000256" key="1">
    <source>
        <dbReference type="SAM" id="Phobius"/>
    </source>
</evidence>
<dbReference type="InterPro" id="IPR038765">
    <property type="entry name" value="Papain-like_cys_pep_sf"/>
</dbReference>
<dbReference type="Proteomes" id="UP000217265">
    <property type="component" value="Chromosome"/>
</dbReference>
<protein>
    <recommendedName>
        <fullName evidence="2">Transglutaminase-like domain-containing protein</fullName>
    </recommendedName>
</protein>
<keyword evidence="1" id="KW-0812">Transmembrane</keyword>
<feature type="transmembrane region" description="Helical" evidence="1">
    <location>
        <begin position="634"/>
        <end position="651"/>
    </location>
</feature>
<evidence type="ECO:0000313" key="3">
    <source>
        <dbReference type="EMBL" id="ATC62606.1"/>
    </source>
</evidence>
<dbReference type="InterPro" id="IPR002931">
    <property type="entry name" value="Transglutaminase-like"/>
</dbReference>
<keyword evidence="4" id="KW-1185">Reference proteome</keyword>
<feature type="transmembrane region" description="Helical" evidence="1">
    <location>
        <begin position="16"/>
        <end position="35"/>
    </location>
</feature>
<accession>A0A290Q8Q0</accession>
<dbReference type="InterPro" id="IPR052901">
    <property type="entry name" value="Bact_TGase-like"/>
</dbReference>
<gene>
    <name evidence="3" type="ORF">CMV30_00700</name>
</gene>